<keyword evidence="1 4" id="KW-0963">Cytoplasm</keyword>
<comment type="similarity">
    <text evidence="4">Belongs to the eIF-3 subunit J family.</text>
</comment>
<keyword evidence="3 4" id="KW-0648">Protein biosynthesis</keyword>
<feature type="coiled-coil region" evidence="4">
    <location>
        <begin position="58"/>
        <end position="86"/>
    </location>
</feature>
<dbReference type="PANTHER" id="PTHR21681">
    <property type="entry name" value="EUKARYOTIC TRANSLATION INITIATION FACTOR 3 SUBUNIT J"/>
    <property type="match status" value="1"/>
</dbReference>
<dbReference type="EMBL" id="JARTCD010000018">
    <property type="protein sequence ID" value="KAJ8659464.1"/>
    <property type="molecule type" value="Genomic_DNA"/>
</dbReference>
<proteinExistence type="inferred from homology"/>
<keyword evidence="2 4" id="KW-0396">Initiation factor</keyword>
<dbReference type="Gene3D" id="1.10.246.60">
    <property type="entry name" value="Eukaryotic translation initiation factor 3 like domains"/>
    <property type="match status" value="1"/>
</dbReference>
<dbReference type="AlphaFoldDB" id="A0AAD7XWA6"/>
<evidence type="ECO:0000256" key="2">
    <source>
        <dbReference type="ARBA" id="ARBA00022540"/>
    </source>
</evidence>
<protein>
    <recommendedName>
        <fullName evidence="4">Eukaryotic translation initiation factor 3 subunit J</fullName>
        <shortName evidence="4">eIF3j</shortName>
    </recommendedName>
    <alternativeName>
        <fullName evidence="4">Eukaryotic translation initiation factor 3 30 kDa subunit homolog</fullName>
        <shortName evidence="4">eIF-3 30 kDa subunit homolog</shortName>
    </alternativeName>
</protein>
<evidence type="ECO:0000256" key="5">
    <source>
        <dbReference type="SAM" id="MobiDB-lite"/>
    </source>
</evidence>
<name>A0AAD7XWA6_9FUNG</name>
<evidence type="ECO:0000313" key="7">
    <source>
        <dbReference type="Proteomes" id="UP001234581"/>
    </source>
</evidence>
<dbReference type="HAMAP" id="MF_03009">
    <property type="entry name" value="eIF3j"/>
    <property type="match status" value="1"/>
</dbReference>
<reference evidence="6 7" key="1">
    <citation type="submission" date="2023-03" db="EMBL/GenBank/DDBJ databases">
        <title>Genome sequence of Lichtheimia ornata CBS 291.66.</title>
        <authorList>
            <person name="Mohabir J.T."/>
            <person name="Shea T.P."/>
            <person name="Kurbessoian T."/>
            <person name="Berby B."/>
            <person name="Fontaine J."/>
            <person name="Livny J."/>
            <person name="Gnirke A."/>
            <person name="Stajich J.E."/>
            <person name="Cuomo C.A."/>
        </authorList>
    </citation>
    <scope>NUCLEOTIDE SEQUENCE [LARGE SCALE GENOMIC DNA]</scope>
    <source>
        <strain evidence="6">CBS 291.66</strain>
    </source>
</reference>
<dbReference type="PANTHER" id="PTHR21681:SF0">
    <property type="entry name" value="EUKARYOTIC TRANSLATION INITIATION FACTOR 3 SUBUNIT J"/>
    <property type="match status" value="1"/>
</dbReference>
<accession>A0AAD7XWA6</accession>
<sequence>MSDWVGIEDEQEINVTIPKKSKWDDEDVEDDVKDDWEESDEEEKPKKELPPVRKKVPLAQKIAEKKAAEEEKKKALEAKKAAIRANDDSETEEDAFERKQRMRQLELEADLNSATDLFSGVSVSKDDKEKPIEEVKPKTRVEFEAYAKRLGAMIVANSKSVNYGAFLDTLVREIAAPCKDMDIRKAASSLTAMANDKQRQAKEATKAKKKGKPQLAAAGKSAALDDSTSYRDVYDDFDDFM</sequence>
<dbReference type="GO" id="GO:0003743">
    <property type="term" value="F:translation initiation factor activity"/>
    <property type="evidence" value="ECO:0007669"/>
    <property type="project" value="UniProtKB-UniRule"/>
</dbReference>
<dbReference type="GO" id="GO:0001732">
    <property type="term" value="P:formation of cytoplasmic translation initiation complex"/>
    <property type="evidence" value="ECO:0007669"/>
    <property type="project" value="UniProtKB-UniRule"/>
</dbReference>
<feature type="compositionally biased region" description="Basic and acidic residues" evidence="5">
    <location>
        <begin position="196"/>
        <end position="206"/>
    </location>
</feature>
<comment type="function">
    <text evidence="4">Component of the eukaryotic translation initiation factor 3 (eIF-3) complex, which is involved in protein synthesis of a specialized repertoire of mRNAs and, together with other initiation factors, stimulates binding of mRNA and methionyl-tRNAi to the 40S ribosome. The eIF-3 complex specifically targets and initiates translation of a subset of mRNAs involved in cell proliferation.</text>
</comment>
<comment type="subcellular location">
    <subcellularLocation>
        <location evidence="4">Cytoplasm</location>
    </subcellularLocation>
</comment>
<keyword evidence="4" id="KW-0175">Coiled coil</keyword>
<dbReference type="Proteomes" id="UP001234581">
    <property type="component" value="Unassembled WGS sequence"/>
</dbReference>
<dbReference type="InterPro" id="IPR023194">
    <property type="entry name" value="eIF3-like_dom_sf"/>
</dbReference>
<evidence type="ECO:0000313" key="6">
    <source>
        <dbReference type="EMBL" id="KAJ8659464.1"/>
    </source>
</evidence>
<comment type="caution">
    <text evidence="6">The sequence shown here is derived from an EMBL/GenBank/DDBJ whole genome shotgun (WGS) entry which is preliminary data.</text>
</comment>
<dbReference type="GO" id="GO:0033290">
    <property type="term" value="C:eukaryotic 48S preinitiation complex"/>
    <property type="evidence" value="ECO:0007669"/>
    <property type="project" value="UniProtKB-UniRule"/>
</dbReference>
<dbReference type="GO" id="GO:0005852">
    <property type="term" value="C:eukaryotic translation initiation factor 3 complex"/>
    <property type="evidence" value="ECO:0007669"/>
    <property type="project" value="UniProtKB-UniRule"/>
</dbReference>
<keyword evidence="7" id="KW-1185">Reference proteome</keyword>
<feature type="region of interest" description="Disordered" evidence="5">
    <location>
        <begin position="16"/>
        <end position="55"/>
    </location>
</feature>
<feature type="compositionally biased region" description="Acidic residues" evidence="5">
    <location>
        <begin position="24"/>
        <end position="42"/>
    </location>
</feature>
<dbReference type="InterPro" id="IPR013906">
    <property type="entry name" value="eIF3j"/>
</dbReference>
<evidence type="ECO:0000256" key="3">
    <source>
        <dbReference type="ARBA" id="ARBA00022917"/>
    </source>
</evidence>
<organism evidence="6 7">
    <name type="scientific">Lichtheimia ornata</name>
    <dbReference type="NCBI Taxonomy" id="688661"/>
    <lineage>
        <taxon>Eukaryota</taxon>
        <taxon>Fungi</taxon>
        <taxon>Fungi incertae sedis</taxon>
        <taxon>Mucoromycota</taxon>
        <taxon>Mucoromycotina</taxon>
        <taxon>Mucoromycetes</taxon>
        <taxon>Mucorales</taxon>
        <taxon>Lichtheimiaceae</taxon>
        <taxon>Lichtheimia</taxon>
    </lineage>
</organism>
<evidence type="ECO:0000256" key="1">
    <source>
        <dbReference type="ARBA" id="ARBA00022490"/>
    </source>
</evidence>
<evidence type="ECO:0000256" key="4">
    <source>
        <dbReference type="HAMAP-Rule" id="MF_03009"/>
    </source>
</evidence>
<dbReference type="GO" id="GO:0016282">
    <property type="term" value="C:eukaryotic 43S preinitiation complex"/>
    <property type="evidence" value="ECO:0007669"/>
    <property type="project" value="UniProtKB-UniRule"/>
</dbReference>
<dbReference type="Pfam" id="PF08597">
    <property type="entry name" value="eIF3_subunit"/>
    <property type="match status" value="1"/>
</dbReference>
<gene>
    <name evidence="4" type="primary">HCR1</name>
    <name evidence="6" type="ORF">O0I10_004829</name>
</gene>
<feature type="region of interest" description="Disordered" evidence="5">
    <location>
        <begin position="193"/>
        <end position="226"/>
    </location>
</feature>
<comment type="subunit">
    <text evidence="4">Component of the eukaryotic translation initiation factor 3 (eIF-3) complex.</text>
</comment>